<dbReference type="Pfam" id="PF00005">
    <property type="entry name" value="ABC_tran"/>
    <property type="match status" value="1"/>
</dbReference>
<keyword evidence="3 8" id="KW-0812">Transmembrane</keyword>
<dbReference type="InterPro" id="IPR011527">
    <property type="entry name" value="ABC1_TM_dom"/>
</dbReference>
<proteinExistence type="inferred from homology"/>
<evidence type="ECO:0000256" key="8">
    <source>
        <dbReference type="SAM" id="Phobius"/>
    </source>
</evidence>
<dbReference type="FunFam" id="1.20.1560.10:FF:000179">
    <property type="entry name" value="Abc transporter family protein"/>
    <property type="match status" value="1"/>
</dbReference>
<dbReference type="PANTHER" id="PTHR11384:SF59">
    <property type="entry name" value="LYSOSOMAL COBALAMIN TRANSPORTER ABCD4"/>
    <property type="match status" value="1"/>
</dbReference>
<sequence length="692" mass="77903">MILITAPRFTTCPHLLLRHSDHSSSSPLRYKSINRSKISRSRSVSAASSSSSSLLPQPPLRPDKASELRALWKRFWKVAAPYWFSEDKDQARLRLAAVFVLTLATTGISVGFNFLGRDFYNALANKDQEQFTKQLLYYLCGFAGGIPFFVLRDYAKETLSLRWRSWMTKYYLQRYLKDQSFYKIQSQSMIDNPDQRIVDDLSSFTGTALSFSLTLFSATIDLISFSNILFTIYPPLFLVLLLYSFGGTAISVFVGKGLVNLNFLQEKKEADFRYSLVRVRENAESIAFYGGEENEMQLLLQRFRSAFDNLTELLIASRNLEFFTDGYRYLIQILPAAVVAPMFFSGKIEFGVINQSVSAFNHILGDFSLVVYQFQAISAFSAVIDRLGEFDDLLDNNISRDPSHTVEEIDLTYQSVGRSSLLDSNGTIQSRKKQKLLEIEALTLQTPTNGTTLVHNLFADIYDKDHLLIMGPSGSGKTSLLRAMAGLWRSGKGKITFYLNSQDDFTQDDSSGKRSSGDILFLPQRPYMVLGTLRQQLLYPAWSTSMEATPGSSKIDGSALDEPTTDDLMRTLENVRLGHIVDRFGGLDSLHEWSSVLSLGEQQRVAFARLLLSQPKLALLDESTSALDEANEAHLYQQIQSAGITYISIGHRQTLTKFHNKILHISTADSKSMERNWRVEDANAIEPITGAK</sequence>
<accession>A0A6D2L159</accession>
<reference evidence="11" key="1">
    <citation type="submission" date="2020-01" db="EMBL/GenBank/DDBJ databases">
        <authorList>
            <person name="Mishra B."/>
        </authorList>
    </citation>
    <scope>NUCLEOTIDE SEQUENCE [LARGE SCALE GENOMIC DNA]</scope>
</reference>
<dbReference type="Gene3D" id="1.20.1560.10">
    <property type="entry name" value="ABC transporter type 1, transmembrane domain"/>
    <property type="match status" value="1"/>
</dbReference>
<evidence type="ECO:0000256" key="1">
    <source>
        <dbReference type="ARBA" id="ARBA00008575"/>
    </source>
</evidence>
<dbReference type="InterPro" id="IPR050835">
    <property type="entry name" value="ABC_transporter_sub-D"/>
</dbReference>
<dbReference type="GO" id="GO:0016020">
    <property type="term" value="C:membrane"/>
    <property type="evidence" value="ECO:0007669"/>
    <property type="project" value="InterPro"/>
</dbReference>
<dbReference type="InterPro" id="IPR003593">
    <property type="entry name" value="AAA+_ATPase"/>
</dbReference>
<dbReference type="InterPro" id="IPR027417">
    <property type="entry name" value="P-loop_NTPase"/>
</dbReference>
<evidence type="ECO:0008006" key="13">
    <source>
        <dbReference type="Google" id="ProtNLM"/>
    </source>
</evidence>
<feature type="transmembrane region" description="Helical" evidence="8">
    <location>
        <begin position="135"/>
        <end position="155"/>
    </location>
</feature>
<evidence type="ECO:0000256" key="5">
    <source>
        <dbReference type="ARBA" id="ARBA00022840"/>
    </source>
</evidence>
<evidence type="ECO:0000256" key="2">
    <source>
        <dbReference type="ARBA" id="ARBA00022448"/>
    </source>
</evidence>
<evidence type="ECO:0000256" key="7">
    <source>
        <dbReference type="ARBA" id="ARBA00023136"/>
    </source>
</evidence>
<evidence type="ECO:0000256" key="6">
    <source>
        <dbReference type="ARBA" id="ARBA00022989"/>
    </source>
</evidence>
<name>A0A6D2L159_9BRAS</name>
<keyword evidence="5" id="KW-0067">ATP-binding</keyword>
<dbReference type="InterPro" id="IPR017871">
    <property type="entry name" value="ABC_transporter-like_CS"/>
</dbReference>
<dbReference type="PROSITE" id="PS00211">
    <property type="entry name" value="ABC_TRANSPORTER_1"/>
    <property type="match status" value="1"/>
</dbReference>
<keyword evidence="4" id="KW-0547">Nucleotide-binding</keyword>
<keyword evidence="7 8" id="KW-0472">Membrane</keyword>
<comment type="caution">
    <text evidence="11">The sequence shown here is derived from an EMBL/GenBank/DDBJ whole genome shotgun (WGS) entry which is preliminary data.</text>
</comment>
<dbReference type="PROSITE" id="PS50929">
    <property type="entry name" value="ABC_TM1F"/>
    <property type="match status" value="1"/>
</dbReference>
<dbReference type="SUPFAM" id="SSF52540">
    <property type="entry name" value="P-loop containing nucleoside triphosphate hydrolases"/>
    <property type="match status" value="1"/>
</dbReference>
<dbReference type="Gene3D" id="3.40.50.300">
    <property type="entry name" value="P-loop containing nucleotide triphosphate hydrolases"/>
    <property type="match status" value="1"/>
</dbReference>
<feature type="transmembrane region" description="Helical" evidence="8">
    <location>
        <begin position="95"/>
        <end position="115"/>
    </location>
</feature>
<dbReference type="AlphaFoldDB" id="A0A6D2L159"/>
<dbReference type="Pfam" id="PF06472">
    <property type="entry name" value="ABC_membrane_2"/>
    <property type="match status" value="1"/>
</dbReference>
<feature type="domain" description="ABC transmembrane type-1" evidence="10">
    <location>
        <begin position="96"/>
        <end position="379"/>
    </location>
</feature>
<feature type="transmembrane region" description="Helical" evidence="8">
    <location>
        <begin position="236"/>
        <end position="259"/>
    </location>
</feature>
<dbReference type="InterPro" id="IPR036640">
    <property type="entry name" value="ABC1_TM_sf"/>
</dbReference>
<keyword evidence="2" id="KW-0813">Transport</keyword>
<dbReference type="InterPro" id="IPR003439">
    <property type="entry name" value="ABC_transporter-like_ATP-bd"/>
</dbReference>
<dbReference type="PANTHER" id="PTHR11384">
    <property type="entry name" value="ATP-BINDING CASSETTE, SUB-FAMILY D MEMBER"/>
    <property type="match status" value="1"/>
</dbReference>
<evidence type="ECO:0000259" key="10">
    <source>
        <dbReference type="PROSITE" id="PS50929"/>
    </source>
</evidence>
<dbReference type="OrthoDB" id="422637at2759"/>
<feature type="domain" description="ABC transporter" evidence="9">
    <location>
        <begin position="437"/>
        <end position="692"/>
    </location>
</feature>
<keyword evidence="12" id="KW-1185">Reference proteome</keyword>
<organism evidence="11 12">
    <name type="scientific">Microthlaspi erraticum</name>
    <dbReference type="NCBI Taxonomy" id="1685480"/>
    <lineage>
        <taxon>Eukaryota</taxon>
        <taxon>Viridiplantae</taxon>
        <taxon>Streptophyta</taxon>
        <taxon>Embryophyta</taxon>
        <taxon>Tracheophyta</taxon>
        <taxon>Spermatophyta</taxon>
        <taxon>Magnoliopsida</taxon>
        <taxon>eudicotyledons</taxon>
        <taxon>Gunneridae</taxon>
        <taxon>Pentapetalae</taxon>
        <taxon>rosids</taxon>
        <taxon>malvids</taxon>
        <taxon>Brassicales</taxon>
        <taxon>Brassicaceae</taxon>
        <taxon>Coluteocarpeae</taxon>
        <taxon>Microthlaspi</taxon>
    </lineage>
</organism>
<evidence type="ECO:0000259" key="9">
    <source>
        <dbReference type="PROSITE" id="PS50893"/>
    </source>
</evidence>
<dbReference type="PROSITE" id="PS50893">
    <property type="entry name" value="ABC_TRANSPORTER_2"/>
    <property type="match status" value="1"/>
</dbReference>
<gene>
    <name evidence="11" type="ORF">MERR_LOCUS42204</name>
</gene>
<dbReference type="GO" id="GO:0140359">
    <property type="term" value="F:ABC-type transporter activity"/>
    <property type="evidence" value="ECO:0007669"/>
    <property type="project" value="InterPro"/>
</dbReference>
<evidence type="ECO:0000256" key="4">
    <source>
        <dbReference type="ARBA" id="ARBA00022741"/>
    </source>
</evidence>
<dbReference type="GO" id="GO:0005524">
    <property type="term" value="F:ATP binding"/>
    <property type="evidence" value="ECO:0007669"/>
    <property type="project" value="UniProtKB-KW"/>
</dbReference>
<dbReference type="SUPFAM" id="SSF90123">
    <property type="entry name" value="ABC transporter transmembrane region"/>
    <property type="match status" value="1"/>
</dbReference>
<dbReference type="GO" id="GO:0016887">
    <property type="term" value="F:ATP hydrolysis activity"/>
    <property type="evidence" value="ECO:0007669"/>
    <property type="project" value="InterPro"/>
</dbReference>
<keyword evidence="6 8" id="KW-1133">Transmembrane helix</keyword>
<dbReference type="Proteomes" id="UP000467841">
    <property type="component" value="Unassembled WGS sequence"/>
</dbReference>
<evidence type="ECO:0000256" key="3">
    <source>
        <dbReference type="ARBA" id="ARBA00022692"/>
    </source>
</evidence>
<dbReference type="EMBL" id="CACVBM020001600">
    <property type="protein sequence ID" value="CAA7054968.1"/>
    <property type="molecule type" value="Genomic_DNA"/>
</dbReference>
<dbReference type="CDD" id="cd03223">
    <property type="entry name" value="ABCD_peroxisomal_ALDP"/>
    <property type="match status" value="1"/>
</dbReference>
<protein>
    <recommendedName>
        <fullName evidence="13">ABC transporter domain-containing protein</fullName>
    </recommendedName>
</protein>
<comment type="similarity">
    <text evidence="1">Belongs to the ABC transporter superfamily. ABCD family. Peroxisomal fatty acyl CoA transporter (TC 3.A.1.203) subfamily.</text>
</comment>
<evidence type="ECO:0000313" key="12">
    <source>
        <dbReference type="Proteomes" id="UP000467841"/>
    </source>
</evidence>
<dbReference type="SMART" id="SM00382">
    <property type="entry name" value="AAA"/>
    <property type="match status" value="1"/>
</dbReference>
<evidence type="ECO:0000313" key="11">
    <source>
        <dbReference type="EMBL" id="CAA7054968.1"/>
    </source>
</evidence>
<feature type="transmembrane region" description="Helical" evidence="8">
    <location>
        <begin position="208"/>
        <end position="230"/>
    </location>
</feature>